<keyword evidence="1" id="KW-0472">Membrane</keyword>
<dbReference type="EMBL" id="JBHRYE010000010">
    <property type="protein sequence ID" value="MFC3670892.1"/>
    <property type="molecule type" value="Genomic_DNA"/>
</dbReference>
<evidence type="ECO:0000313" key="3">
    <source>
        <dbReference type="Proteomes" id="UP001595683"/>
    </source>
</evidence>
<keyword evidence="1" id="KW-1133">Transmembrane helix</keyword>
<keyword evidence="1" id="KW-0812">Transmembrane</keyword>
<sequence>MDNLDRSRRRFAMALAAMAGFVDAVGFLSADGYFVSFMSGNTTRLGVALGTDVPRALVPALLIAGFVSGVTLGALVALRAGARRKPAVLGLVTLALLGAALARVAGLHEAMLAGLVLAMGVLNNTFLRDGEVAVGLTYMTGALVKLGQGLARQLAGMSRQRGGGEWRSWALLWAGLLAGAVLGAFLQDRLPLGCLWIATGWAALMATLGLTLPAEA</sequence>
<evidence type="ECO:0000313" key="2">
    <source>
        <dbReference type="EMBL" id="MFC3670892.1"/>
    </source>
</evidence>
<keyword evidence="3" id="KW-1185">Reference proteome</keyword>
<protein>
    <submittedName>
        <fullName evidence="2">YoaK family protein</fullName>
    </submittedName>
</protein>
<organism evidence="2 3">
    <name type="scientific">Novosphingobium pokkalii</name>
    <dbReference type="NCBI Taxonomy" id="1770194"/>
    <lineage>
        <taxon>Bacteria</taxon>
        <taxon>Pseudomonadati</taxon>
        <taxon>Pseudomonadota</taxon>
        <taxon>Alphaproteobacteria</taxon>
        <taxon>Sphingomonadales</taxon>
        <taxon>Sphingomonadaceae</taxon>
        <taxon>Novosphingobium</taxon>
    </lineage>
</organism>
<accession>A0ABV7V153</accession>
<dbReference type="PANTHER" id="PTHR37314">
    <property type="entry name" value="SLR0142 PROTEIN"/>
    <property type="match status" value="1"/>
</dbReference>
<dbReference type="Pfam" id="PF06912">
    <property type="entry name" value="DUF1275"/>
    <property type="match status" value="1"/>
</dbReference>
<dbReference type="RefSeq" id="WP_191322853.1">
    <property type="nucleotide sequence ID" value="NZ_BMZP01000002.1"/>
</dbReference>
<proteinExistence type="predicted"/>
<dbReference type="Proteomes" id="UP001595683">
    <property type="component" value="Unassembled WGS sequence"/>
</dbReference>
<evidence type="ECO:0000256" key="1">
    <source>
        <dbReference type="SAM" id="Phobius"/>
    </source>
</evidence>
<feature type="transmembrane region" description="Helical" evidence="1">
    <location>
        <begin position="12"/>
        <end position="36"/>
    </location>
</feature>
<comment type="caution">
    <text evidence="2">The sequence shown here is derived from an EMBL/GenBank/DDBJ whole genome shotgun (WGS) entry which is preliminary data.</text>
</comment>
<gene>
    <name evidence="2" type="ORF">ACFOOT_05605</name>
</gene>
<feature type="transmembrane region" description="Helical" evidence="1">
    <location>
        <begin position="166"/>
        <end position="186"/>
    </location>
</feature>
<feature type="transmembrane region" description="Helical" evidence="1">
    <location>
        <begin position="193"/>
        <end position="214"/>
    </location>
</feature>
<dbReference type="InterPro" id="IPR010699">
    <property type="entry name" value="DUF1275"/>
</dbReference>
<feature type="transmembrane region" description="Helical" evidence="1">
    <location>
        <begin position="56"/>
        <end position="78"/>
    </location>
</feature>
<reference evidence="3" key="1">
    <citation type="journal article" date="2019" name="Int. J. Syst. Evol. Microbiol.">
        <title>The Global Catalogue of Microorganisms (GCM) 10K type strain sequencing project: providing services to taxonomists for standard genome sequencing and annotation.</title>
        <authorList>
            <consortium name="The Broad Institute Genomics Platform"/>
            <consortium name="The Broad Institute Genome Sequencing Center for Infectious Disease"/>
            <person name="Wu L."/>
            <person name="Ma J."/>
        </authorList>
    </citation>
    <scope>NUCLEOTIDE SEQUENCE [LARGE SCALE GENOMIC DNA]</scope>
    <source>
        <strain evidence="3">KCTC 42224</strain>
    </source>
</reference>
<dbReference type="PANTHER" id="PTHR37314:SF4">
    <property type="entry name" value="UPF0700 TRANSMEMBRANE PROTEIN YOAK"/>
    <property type="match status" value="1"/>
</dbReference>
<feature type="transmembrane region" description="Helical" evidence="1">
    <location>
        <begin position="87"/>
        <end position="106"/>
    </location>
</feature>
<name>A0ABV7V153_9SPHN</name>